<organism evidence="2 3">
    <name type="scientific">Stichopus japonicus</name>
    <name type="common">Sea cucumber</name>
    <dbReference type="NCBI Taxonomy" id="307972"/>
    <lineage>
        <taxon>Eukaryota</taxon>
        <taxon>Metazoa</taxon>
        <taxon>Echinodermata</taxon>
        <taxon>Eleutherozoa</taxon>
        <taxon>Echinozoa</taxon>
        <taxon>Holothuroidea</taxon>
        <taxon>Aspidochirotacea</taxon>
        <taxon>Aspidochirotida</taxon>
        <taxon>Stichopodidae</taxon>
        <taxon>Apostichopus</taxon>
    </lineage>
</organism>
<protein>
    <submittedName>
        <fullName evidence="2">Uncharacterized protein</fullName>
    </submittedName>
</protein>
<accession>A0A2G8KH77</accession>
<evidence type="ECO:0000313" key="3">
    <source>
        <dbReference type="Proteomes" id="UP000230750"/>
    </source>
</evidence>
<dbReference type="PANTHER" id="PTHR33198">
    <property type="entry name" value="ANK_REP_REGION DOMAIN-CONTAINING PROTEIN-RELATED"/>
    <property type="match status" value="1"/>
</dbReference>
<proteinExistence type="predicted"/>
<sequence>MGHFFNANAIKDKSQKKSIMLNSIGSDSYKLLRNLCAPKKPGEQSYKNLVDLLANHYHPYPSVIVQRCMFNSRFWLPSESVATFVSELRSLADTCNFETVLDDMLRDRLVCGINNDNIQKRLLSEADLTFEKALNVTIATETASQNVADLQRMGSASQAGQLNALNNKTGFRPSSDTKATDNTKPCYRCGRKNHAQRLLL</sequence>
<feature type="compositionally biased region" description="Polar residues" evidence="1">
    <location>
        <begin position="164"/>
        <end position="183"/>
    </location>
</feature>
<dbReference type="EMBL" id="MRZV01000585">
    <property type="protein sequence ID" value="PIK47354.1"/>
    <property type="molecule type" value="Genomic_DNA"/>
</dbReference>
<dbReference type="OrthoDB" id="775972at2759"/>
<dbReference type="STRING" id="307972.A0A2G8KH77"/>
<dbReference type="PANTHER" id="PTHR33198:SF19">
    <property type="entry name" value="CCHC-TYPE DOMAIN-CONTAINING PROTEIN"/>
    <property type="match status" value="1"/>
</dbReference>
<dbReference type="AlphaFoldDB" id="A0A2G8KH77"/>
<comment type="caution">
    <text evidence="2">The sequence shown here is derived from an EMBL/GenBank/DDBJ whole genome shotgun (WGS) entry which is preliminary data.</text>
</comment>
<gene>
    <name evidence="2" type="ORF">BSL78_15770</name>
</gene>
<evidence type="ECO:0000313" key="2">
    <source>
        <dbReference type="EMBL" id="PIK47354.1"/>
    </source>
</evidence>
<keyword evidence="3" id="KW-1185">Reference proteome</keyword>
<name>A0A2G8KH77_STIJA</name>
<feature type="region of interest" description="Disordered" evidence="1">
    <location>
        <begin position="164"/>
        <end position="184"/>
    </location>
</feature>
<evidence type="ECO:0000256" key="1">
    <source>
        <dbReference type="SAM" id="MobiDB-lite"/>
    </source>
</evidence>
<reference evidence="2 3" key="1">
    <citation type="journal article" date="2017" name="PLoS Biol.">
        <title>The sea cucumber genome provides insights into morphological evolution and visceral regeneration.</title>
        <authorList>
            <person name="Zhang X."/>
            <person name="Sun L."/>
            <person name="Yuan J."/>
            <person name="Sun Y."/>
            <person name="Gao Y."/>
            <person name="Zhang L."/>
            <person name="Li S."/>
            <person name="Dai H."/>
            <person name="Hamel J.F."/>
            <person name="Liu C."/>
            <person name="Yu Y."/>
            <person name="Liu S."/>
            <person name="Lin W."/>
            <person name="Guo K."/>
            <person name="Jin S."/>
            <person name="Xu P."/>
            <person name="Storey K.B."/>
            <person name="Huan P."/>
            <person name="Zhang T."/>
            <person name="Zhou Y."/>
            <person name="Zhang J."/>
            <person name="Lin C."/>
            <person name="Li X."/>
            <person name="Xing L."/>
            <person name="Huo D."/>
            <person name="Sun M."/>
            <person name="Wang L."/>
            <person name="Mercier A."/>
            <person name="Li F."/>
            <person name="Yang H."/>
            <person name="Xiang J."/>
        </authorList>
    </citation>
    <scope>NUCLEOTIDE SEQUENCE [LARGE SCALE GENOMIC DNA]</scope>
    <source>
        <strain evidence="2">Shaxun</strain>
        <tissue evidence="2">Muscle</tissue>
    </source>
</reference>
<dbReference type="Proteomes" id="UP000230750">
    <property type="component" value="Unassembled WGS sequence"/>
</dbReference>